<proteinExistence type="predicted"/>
<accession>A0A0G4EGX5</accession>
<dbReference type="Proteomes" id="UP000041254">
    <property type="component" value="Unassembled WGS sequence"/>
</dbReference>
<dbReference type="InterPro" id="IPR026750">
    <property type="entry name" value="NTAN1"/>
</dbReference>
<dbReference type="PANTHER" id="PTHR12498:SF0">
    <property type="entry name" value="PROTEIN N-TERMINAL ASPARAGINE AMIDOHYDROLASE"/>
    <property type="match status" value="1"/>
</dbReference>
<dbReference type="PANTHER" id="PTHR12498">
    <property type="entry name" value="N-TERMINAL ASPARAGINE AMIDOHYDROLASE"/>
    <property type="match status" value="1"/>
</dbReference>
<dbReference type="VEuPathDB" id="CryptoDB:Vbra_7292"/>
<sequence length="377" mass="41375">MVLLVDGERLPESAPALESVLAALKRHEGVLVHPSIQPPAARPIQQQDIPAERYTSAATLAFVKEDVGLVQADSAIYCHQAEWAFTFSDAAPSIDGNPPSSQQHQQQSLLIGSQDATTCVIALLRVQLPGRSLCICCHMDGALNQDRNLRARIEALLPSPPPTLPPYRAELHLLGAFADHPGSRPAAMSRRNLAVGLGLFHQLPTVECRLRVCCVDVVNTVEESGTRRVRVWGMAMDSRSGHVGPVVFAQDALPSVSLPLRHWASSSSDGNPVEYYNPSHDEYAIAVAPEEAGSGSTMPDDLLDFLINANDAFILKHCSTSPQCEPSHFPDQLRAKWRFMRGHPDPSALFPNGRPIVYKRCWREGGRVEWVQRGEER</sequence>
<dbReference type="AlphaFoldDB" id="A0A0G4EGX5"/>
<dbReference type="Pfam" id="PF14736">
    <property type="entry name" value="N_Asn_amidohyd"/>
    <property type="match status" value="1"/>
</dbReference>
<dbReference type="GO" id="GO:0005634">
    <property type="term" value="C:nucleus"/>
    <property type="evidence" value="ECO:0007669"/>
    <property type="project" value="TreeGrafter"/>
</dbReference>
<evidence type="ECO:0000313" key="2">
    <source>
        <dbReference type="Proteomes" id="UP000041254"/>
    </source>
</evidence>
<dbReference type="STRING" id="1169540.A0A0G4EGX5"/>
<dbReference type="GO" id="GO:0006511">
    <property type="term" value="P:ubiquitin-dependent protein catabolic process"/>
    <property type="evidence" value="ECO:0007669"/>
    <property type="project" value="TreeGrafter"/>
</dbReference>
<dbReference type="OrthoDB" id="539995at2759"/>
<dbReference type="GO" id="GO:0008418">
    <property type="term" value="F:protein-N-terminal asparagine amidohydrolase activity"/>
    <property type="evidence" value="ECO:0007669"/>
    <property type="project" value="InterPro"/>
</dbReference>
<dbReference type="InParanoid" id="A0A0G4EGX5"/>
<evidence type="ECO:0000313" key="1">
    <source>
        <dbReference type="EMBL" id="CEL94619.1"/>
    </source>
</evidence>
<gene>
    <name evidence="1" type="ORF">Vbra_7292</name>
</gene>
<organism evidence="1 2">
    <name type="scientific">Vitrella brassicaformis (strain CCMP3155)</name>
    <dbReference type="NCBI Taxonomy" id="1169540"/>
    <lineage>
        <taxon>Eukaryota</taxon>
        <taxon>Sar</taxon>
        <taxon>Alveolata</taxon>
        <taxon>Colpodellida</taxon>
        <taxon>Vitrellaceae</taxon>
        <taxon>Vitrella</taxon>
    </lineage>
</organism>
<keyword evidence="2" id="KW-1185">Reference proteome</keyword>
<dbReference type="EMBL" id="CDMY01000224">
    <property type="protein sequence ID" value="CEL94619.1"/>
    <property type="molecule type" value="Genomic_DNA"/>
</dbReference>
<reference evidence="1 2" key="1">
    <citation type="submission" date="2014-11" db="EMBL/GenBank/DDBJ databases">
        <authorList>
            <person name="Zhu J."/>
            <person name="Qi W."/>
            <person name="Song R."/>
        </authorList>
    </citation>
    <scope>NUCLEOTIDE SEQUENCE [LARGE SCALE GENOMIC DNA]</scope>
</reference>
<evidence type="ECO:0008006" key="3">
    <source>
        <dbReference type="Google" id="ProtNLM"/>
    </source>
</evidence>
<name>A0A0G4EGX5_VITBC</name>
<protein>
    <recommendedName>
        <fullName evidence="3">Protein N-terminal asparagine amidohydrolase</fullName>
    </recommendedName>
</protein>